<dbReference type="SMART" id="SM00062">
    <property type="entry name" value="PBPb"/>
    <property type="match status" value="1"/>
</dbReference>
<protein>
    <recommendedName>
        <fullName evidence="3">Solute-binding protein family 3/N-terminal domain-containing protein</fullName>
    </recommendedName>
</protein>
<feature type="domain" description="Solute-binding protein family 3/N-terminal" evidence="3">
    <location>
        <begin position="38"/>
        <end position="261"/>
    </location>
</feature>
<evidence type="ECO:0000256" key="1">
    <source>
        <dbReference type="ARBA" id="ARBA00022729"/>
    </source>
</evidence>
<feature type="chain" id="PRO_5003156059" description="Solute-binding protein family 3/N-terminal domain-containing protein" evidence="2">
    <location>
        <begin position="25"/>
        <end position="280"/>
    </location>
</feature>
<evidence type="ECO:0000259" key="3">
    <source>
        <dbReference type="SMART" id="SM00062"/>
    </source>
</evidence>
<dbReference type="OrthoDB" id="511964at2759"/>
<proteinExistence type="predicted"/>
<name>E1ZSE4_CHLVA</name>
<accession>E1ZSE4</accession>
<reference evidence="4 5" key="1">
    <citation type="journal article" date="2010" name="Plant Cell">
        <title>The Chlorella variabilis NC64A genome reveals adaptation to photosymbiosis, coevolution with viruses, and cryptic sex.</title>
        <authorList>
            <person name="Blanc G."/>
            <person name="Duncan G."/>
            <person name="Agarkova I."/>
            <person name="Borodovsky M."/>
            <person name="Gurnon J."/>
            <person name="Kuo A."/>
            <person name="Lindquist E."/>
            <person name="Lucas S."/>
            <person name="Pangilinan J."/>
            <person name="Polle J."/>
            <person name="Salamov A."/>
            <person name="Terry A."/>
            <person name="Yamada T."/>
            <person name="Dunigan D.D."/>
            <person name="Grigoriev I.V."/>
            <person name="Claverie J.M."/>
            <person name="Van Etten J.L."/>
        </authorList>
    </citation>
    <scope>NUCLEOTIDE SEQUENCE [LARGE SCALE GENOMIC DNA]</scope>
    <source>
        <strain evidence="4 5">NC64A</strain>
    </source>
</reference>
<dbReference type="PANTHER" id="PTHR35936">
    <property type="entry name" value="MEMBRANE-BOUND LYTIC MUREIN TRANSGLYCOSYLASE F"/>
    <property type="match status" value="1"/>
</dbReference>
<evidence type="ECO:0000256" key="2">
    <source>
        <dbReference type="SAM" id="SignalP"/>
    </source>
</evidence>
<dbReference type="RefSeq" id="XP_005843331.1">
    <property type="nucleotide sequence ID" value="XM_005843269.1"/>
</dbReference>
<dbReference type="GeneID" id="17350718"/>
<dbReference type="KEGG" id="cvr:CHLNCDRAFT_59287"/>
<sequence>MPRPSQPSTMVVLALLALATGALAKDDSEFAAELVPAVVGVAGYDDYPYITYDAETGNATGFLAPLLEQLCTNARLECEIAPVPALKDMIPWVQNGTVDFIIHTLSLTEERAKLVDFVHPAFYSAGVALYTTPTQGGLLAAAGGWEGVSGEPICFVAGYYATGALVEQYGVVPVEMESVPAAVQGVSDGKCVAAAYDTGQPALGLPEAAGVTPAMNAPYAIPVAKGNDGLRRRLSAATVELMMDGNNSPLLEWEQEYLTDKGVLSNANLASVVQAVSYFE</sequence>
<dbReference type="InterPro" id="IPR001638">
    <property type="entry name" value="Solute-binding_3/MltF_N"/>
</dbReference>
<dbReference type="Pfam" id="PF00497">
    <property type="entry name" value="SBP_bac_3"/>
    <property type="match status" value="1"/>
</dbReference>
<gene>
    <name evidence="4" type="ORF">CHLNCDRAFT_59287</name>
</gene>
<keyword evidence="1 2" id="KW-0732">Signal</keyword>
<dbReference type="Proteomes" id="UP000008141">
    <property type="component" value="Unassembled WGS sequence"/>
</dbReference>
<feature type="signal peptide" evidence="2">
    <location>
        <begin position="1"/>
        <end position="24"/>
    </location>
</feature>
<dbReference type="AlphaFoldDB" id="E1ZSE4"/>
<dbReference type="SUPFAM" id="SSF53850">
    <property type="entry name" value="Periplasmic binding protein-like II"/>
    <property type="match status" value="1"/>
</dbReference>
<keyword evidence="5" id="KW-1185">Reference proteome</keyword>
<dbReference type="InParanoid" id="E1ZSE4"/>
<organism evidence="5">
    <name type="scientific">Chlorella variabilis</name>
    <name type="common">Green alga</name>
    <dbReference type="NCBI Taxonomy" id="554065"/>
    <lineage>
        <taxon>Eukaryota</taxon>
        <taxon>Viridiplantae</taxon>
        <taxon>Chlorophyta</taxon>
        <taxon>core chlorophytes</taxon>
        <taxon>Trebouxiophyceae</taxon>
        <taxon>Chlorellales</taxon>
        <taxon>Chlorellaceae</taxon>
        <taxon>Chlorella clade</taxon>
        <taxon>Chlorella</taxon>
    </lineage>
</organism>
<dbReference type="PANTHER" id="PTHR35936:SF17">
    <property type="entry name" value="ARGININE-BINDING EXTRACELLULAR PROTEIN ARTP"/>
    <property type="match status" value="1"/>
</dbReference>
<evidence type="ECO:0000313" key="5">
    <source>
        <dbReference type="Proteomes" id="UP000008141"/>
    </source>
</evidence>
<dbReference type="Gene3D" id="3.40.190.10">
    <property type="entry name" value="Periplasmic binding protein-like II"/>
    <property type="match status" value="2"/>
</dbReference>
<evidence type="ECO:0000313" key="4">
    <source>
        <dbReference type="EMBL" id="EFN51229.1"/>
    </source>
</evidence>
<dbReference type="EMBL" id="GL433866">
    <property type="protein sequence ID" value="EFN51229.1"/>
    <property type="molecule type" value="Genomic_DNA"/>
</dbReference>